<keyword evidence="2 7" id="KW-0813">Transport</keyword>
<evidence type="ECO:0000256" key="1">
    <source>
        <dbReference type="ARBA" id="ARBA00004571"/>
    </source>
</evidence>
<evidence type="ECO:0000313" key="10">
    <source>
        <dbReference type="Proteomes" id="UP000198984"/>
    </source>
</evidence>
<comment type="subcellular location">
    <subcellularLocation>
        <location evidence="1 7">Cell outer membrane</location>
        <topology evidence="1 7">Multi-pass membrane protein</topology>
    </subcellularLocation>
</comment>
<keyword evidence="5 7" id="KW-0472">Membrane</keyword>
<dbReference type="EMBL" id="FOBB01000002">
    <property type="protein sequence ID" value="SEL47658.1"/>
    <property type="molecule type" value="Genomic_DNA"/>
</dbReference>
<comment type="similarity">
    <text evidence="7">Belongs to the TonB-dependent receptor family.</text>
</comment>
<dbReference type="InterPro" id="IPR036942">
    <property type="entry name" value="Beta-barrel_TonB_sf"/>
</dbReference>
<protein>
    <submittedName>
        <fullName evidence="9">TonB-linked outer membrane protein, SusC/RagA family</fullName>
    </submittedName>
</protein>
<dbReference type="Proteomes" id="UP000198984">
    <property type="component" value="Unassembled WGS sequence"/>
</dbReference>
<keyword evidence="6 7" id="KW-0998">Cell outer membrane</keyword>
<dbReference type="InterPro" id="IPR037066">
    <property type="entry name" value="Plug_dom_sf"/>
</dbReference>
<dbReference type="NCBIfam" id="TIGR04057">
    <property type="entry name" value="SusC_RagA_signa"/>
    <property type="match status" value="1"/>
</dbReference>
<feature type="domain" description="TonB-dependent receptor plug" evidence="8">
    <location>
        <begin position="221"/>
        <end position="350"/>
    </location>
</feature>
<name>A0A1H7QIT2_9BACT</name>
<dbReference type="SUPFAM" id="SSF56935">
    <property type="entry name" value="Porins"/>
    <property type="match status" value="1"/>
</dbReference>
<keyword evidence="10" id="KW-1185">Reference proteome</keyword>
<evidence type="ECO:0000256" key="2">
    <source>
        <dbReference type="ARBA" id="ARBA00022448"/>
    </source>
</evidence>
<evidence type="ECO:0000256" key="7">
    <source>
        <dbReference type="PROSITE-ProRule" id="PRU01360"/>
    </source>
</evidence>
<dbReference type="PROSITE" id="PS52016">
    <property type="entry name" value="TONB_DEPENDENT_REC_3"/>
    <property type="match status" value="1"/>
</dbReference>
<proteinExistence type="inferred from homology"/>
<evidence type="ECO:0000256" key="5">
    <source>
        <dbReference type="ARBA" id="ARBA00023136"/>
    </source>
</evidence>
<dbReference type="InterPro" id="IPR012910">
    <property type="entry name" value="Plug_dom"/>
</dbReference>
<dbReference type="Pfam" id="PF13715">
    <property type="entry name" value="CarbopepD_reg_2"/>
    <property type="match status" value="1"/>
</dbReference>
<evidence type="ECO:0000259" key="8">
    <source>
        <dbReference type="Pfam" id="PF07715"/>
    </source>
</evidence>
<dbReference type="Pfam" id="PF07715">
    <property type="entry name" value="Plug"/>
    <property type="match status" value="1"/>
</dbReference>
<reference evidence="9 10" key="1">
    <citation type="submission" date="2016-10" db="EMBL/GenBank/DDBJ databases">
        <authorList>
            <person name="de Groot N.N."/>
        </authorList>
    </citation>
    <scope>NUCLEOTIDE SEQUENCE [LARGE SCALE GENOMIC DNA]</scope>
    <source>
        <strain evidence="9 10">DSM 21039</strain>
    </source>
</reference>
<evidence type="ECO:0000256" key="3">
    <source>
        <dbReference type="ARBA" id="ARBA00022452"/>
    </source>
</evidence>
<keyword evidence="3 7" id="KW-1134">Transmembrane beta strand</keyword>
<dbReference type="InterPro" id="IPR039426">
    <property type="entry name" value="TonB-dep_rcpt-like"/>
</dbReference>
<gene>
    <name evidence="9" type="ORF">SAMN04488505_102354</name>
</gene>
<sequence>MQKYDCRSLLMSYKFLFSLFFALAVLSPGLKAQYKPVGKRISFVGKNVRLADFFNVVWDQTHMQAFYNDEQLSSEERITVEFRREPLDNVLAFLLRKKQLTWYYREETFVILPKKPGEPDLGQMPDEATMSIPGVVTDKSGIPLQNATVVVKGGRRGASTSEAGKFLLSGIRKKTFLSISCIGYAPKDVQVFDDDTLKVQLTPAVTGLDEVLVIAYGTSTRRNLTGAVSEVTSKDIAQQPVSDPLLAMQGRIPGLSITQTSGLPGAEVKVELRGRNSIAAGNNPLYIVDGIPFPGTALTFNNIATEGGPISALGASNPLNMINIADIASIDVLKDADATAIYGSRGANGVILITTKTAKQGRMKVDANIYSGVGAMGHSASYLNTQQYLQMRREAFKNDKTTPQPSDYDIALWDTTHYTDWQKELLGKTAKITDGQIAFSGGDSTIQARISGGYRRESTIYPGNFNYQKASGRINLNMLSRDKRFKLTLGASYVADKNFLPARDMSEFIGTPPTAPAIYKDGQLNWEDGTFENPMASFLKTYNAKTSNLLTNAVLSYNILPGLQVKANIGYNLMEMHEVQPNPIAAFNPAYNQLGYSFFGNGSSKSLSIEPQLIYKRSVAKGELEILVGTTYQQEIRSQDGFYAFGYANDDLLETMTAASSIQKLGESYYKYHYNALFGRINYNWEGKYIINLTGRRDGSSRFGPGRQLANFGSVGAAWIFSREHWVENTLPFLSFGKLRASYGRTGNDQIADYGYYASYSTSPPYAGLGGLSPTRLYNPNYGWELSNKAEVGLELGFRQDQVLFRASYYHNRSSNQLVRYPLSGLSGFDFIIDNYPAVVQNTGWEFELNTVNVKHKHFSWNTNFNISIPNNKLLAFPNLENSPYNNYFTVGQPLNIIKGFHYKGVNDKTGFYEFEDVDGDGKIIAYTKDYNYTKRTGSIFYGGVQNSLHYKGWQLDALFQFVKQNRYNFLYTHLMPGMVDNQPVEVLGRWQAAGNHNGMQQFSQMLENAYTAYLNMQRSDAVIADASYARLKNLSLSYHLPEKWMHSAHLQSTRVYLQGQNLFTITRYKGRDPEVAGDHEIYPPLRIWTLGLQLVL</sequence>
<keyword evidence="4 7" id="KW-0812">Transmembrane</keyword>
<accession>A0A1H7QIT2</accession>
<evidence type="ECO:0000313" key="9">
    <source>
        <dbReference type="EMBL" id="SEL47658.1"/>
    </source>
</evidence>
<dbReference type="STRING" id="573321.SAMN04488505_102354"/>
<organism evidence="9 10">
    <name type="scientific">Chitinophaga rupis</name>
    <dbReference type="NCBI Taxonomy" id="573321"/>
    <lineage>
        <taxon>Bacteria</taxon>
        <taxon>Pseudomonadati</taxon>
        <taxon>Bacteroidota</taxon>
        <taxon>Chitinophagia</taxon>
        <taxon>Chitinophagales</taxon>
        <taxon>Chitinophagaceae</taxon>
        <taxon>Chitinophaga</taxon>
    </lineage>
</organism>
<dbReference type="InterPro" id="IPR008969">
    <property type="entry name" value="CarboxyPept-like_regulatory"/>
</dbReference>
<dbReference type="InterPro" id="IPR023997">
    <property type="entry name" value="TonB-dep_OMP_SusC/RagA_CS"/>
</dbReference>
<dbReference type="AlphaFoldDB" id="A0A1H7QIT2"/>
<evidence type="ECO:0000256" key="4">
    <source>
        <dbReference type="ARBA" id="ARBA00022692"/>
    </source>
</evidence>
<dbReference type="Gene3D" id="2.60.40.1120">
    <property type="entry name" value="Carboxypeptidase-like, regulatory domain"/>
    <property type="match status" value="1"/>
</dbReference>
<evidence type="ECO:0000256" key="6">
    <source>
        <dbReference type="ARBA" id="ARBA00023237"/>
    </source>
</evidence>
<dbReference type="GO" id="GO:0009279">
    <property type="term" value="C:cell outer membrane"/>
    <property type="evidence" value="ECO:0007669"/>
    <property type="project" value="UniProtKB-SubCell"/>
</dbReference>
<dbReference type="Gene3D" id="2.40.170.20">
    <property type="entry name" value="TonB-dependent receptor, beta-barrel domain"/>
    <property type="match status" value="1"/>
</dbReference>
<dbReference type="Gene3D" id="2.170.130.10">
    <property type="entry name" value="TonB-dependent receptor, plug domain"/>
    <property type="match status" value="1"/>
</dbReference>
<dbReference type="SUPFAM" id="SSF49464">
    <property type="entry name" value="Carboxypeptidase regulatory domain-like"/>
    <property type="match status" value="1"/>
</dbReference>
<dbReference type="NCBIfam" id="TIGR04056">
    <property type="entry name" value="OMP_RagA_SusC"/>
    <property type="match status" value="1"/>
</dbReference>
<dbReference type="InterPro" id="IPR023996">
    <property type="entry name" value="TonB-dep_OMP_SusC/RagA"/>
</dbReference>